<proteinExistence type="predicted"/>
<protein>
    <submittedName>
        <fullName evidence="1">Uncharacterized protein</fullName>
    </submittedName>
</protein>
<accession>A0ACC0P8S2</accession>
<evidence type="ECO:0000313" key="2">
    <source>
        <dbReference type="Proteomes" id="UP001062846"/>
    </source>
</evidence>
<organism evidence="1 2">
    <name type="scientific">Rhododendron molle</name>
    <name type="common">Chinese azalea</name>
    <name type="synonym">Azalea mollis</name>
    <dbReference type="NCBI Taxonomy" id="49168"/>
    <lineage>
        <taxon>Eukaryota</taxon>
        <taxon>Viridiplantae</taxon>
        <taxon>Streptophyta</taxon>
        <taxon>Embryophyta</taxon>
        <taxon>Tracheophyta</taxon>
        <taxon>Spermatophyta</taxon>
        <taxon>Magnoliopsida</taxon>
        <taxon>eudicotyledons</taxon>
        <taxon>Gunneridae</taxon>
        <taxon>Pentapetalae</taxon>
        <taxon>asterids</taxon>
        <taxon>Ericales</taxon>
        <taxon>Ericaceae</taxon>
        <taxon>Ericoideae</taxon>
        <taxon>Rhodoreae</taxon>
        <taxon>Rhododendron</taxon>
    </lineage>
</organism>
<dbReference type="EMBL" id="CM046391">
    <property type="protein sequence ID" value="KAI8561825.1"/>
    <property type="molecule type" value="Genomic_DNA"/>
</dbReference>
<gene>
    <name evidence="1" type="ORF">RHMOL_Rhmol04G0371600</name>
</gene>
<sequence>MIKIGPAGATSSGKAWDERGREGIAQIFVSHGDRIHSLQFQFVENGTLVLSDKYGCTSAPKFNSVELNYPSEPITGISGYCGNRDGVRWRCVTSISFITNEATYGPFGYHAPGDTAFDFQIGGHNKFCGFHGTSDIHLYSIGVYMKPMTTLSNVNILQKKENIKNEKASWNGRLFDGILYGVLLQDYMNMTYDRMKSVNDSVIEIVPKCSIVKYSPFQVYV</sequence>
<comment type="caution">
    <text evidence="1">The sequence shown here is derived from an EMBL/GenBank/DDBJ whole genome shotgun (WGS) entry which is preliminary data.</text>
</comment>
<name>A0ACC0P8S2_RHOML</name>
<keyword evidence="2" id="KW-1185">Reference proteome</keyword>
<evidence type="ECO:0000313" key="1">
    <source>
        <dbReference type="EMBL" id="KAI8561825.1"/>
    </source>
</evidence>
<dbReference type="Proteomes" id="UP001062846">
    <property type="component" value="Chromosome 4"/>
</dbReference>
<reference evidence="1" key="1">
    <citation type="submission" date="2022-02" db="EMBL/GenBank/DDBJ databases">
        <title>Plant Genome Project.</title>
        <authorList>
            <person name="Zhang R.-G."/>
        </authorList>
    </citation>
    <scope>NUCLEOTIDE SEQUENCE</scope>
    <source>
        <strain evidence="1">AT1</strain>
    </source>
</reference>